<dbReference type="Pfam" id="PF18474">
    <property type="entry name" value="DUF5614"/>
    <property type="match status" value="1"/>
</dbReference>
<comment type="similarity">
    <text evidence="1">Belongs to the UPF0415 family.</text>
</comment>
<evidence type="ECO:0008006" key="6">
    <source>
        <dbReference type="Google" id="ProtNLM"/>
    </source>
</evidence>
<keyword evidence="5" id="KW-1185">Reference proteome</keyword>
<comment type="caution">
    <text evidence="4">The sequence shown here is derived from an EMBL/GenBank/DDBJ whole genome shotgun (WGS) entry which is preliminary data.</text>
</comment>
<dbReference type="PANTHER" id="PTHR13379:SF0">
    <property type="entry name" value="UPF0415 PROTEIN C7ORF25"/>
    <property type="match status" value="1"/>
</dbReference>
<dbReference type="InterPro" id="IPR041076">
    <property type="entry name" value="DUF5614"/>
</dbReference>
<dbReference type="PANTHER" id="PTHR13379">
    <property type="entry name" value="UNCHARACTERIZED DUF1308"/>
    <property type="match status" value="1"/>
</dbReference>
<evidence type="ECO:0000256" key="1">
    <source>
        <dbReference type="ARBA" id="ARBA00006588"/>
    </source>
</evidence>
<feature type="domain" description="DUF1308" evidence="2">
    <location>
        <begin position="309"/>
        <end position="469"/>
    </location>
</feature>
<organism evidence="4 5">
    <name type="scientific">Halocaridina rubra</name>
    <name type="common">Hawaiian red shrimp</name>
    <dbReference type="NCBI Taxonomy" id="373956"/>
    <lineage>
        <taxon>Eukaryota</taxon>
        <taxon>Metazoa</taxon>
        <taxon>Ecdysozoa</taxon>
        <taxon>Arthropoda</taxon>
        <taxon>Crustacea</taxon>
        <taxon>Multicrustacea</taxon>
        <taxon>Malacostraca</taxon>
        <taxon>Eumalacostraca</taxon>
        <taxon>Eucarida</taxon>
        <taxon>Decapoda</taxon>
        <taxon>Pleocyemata</taxon>
        <taxon>Caridea</taxon>
        <taxon>Atyoidea</taxon>
        <taxon>Atyidae</taxon>
        <taxon>Halocaridina</taxon>
    </lineage>
</organism>
<dbReference type="Pfam" id="PF07000">
    <property type="entry name" value="DUF1308"/>
    <property type="match status" value="1"/>
</dbReference>
<sequence>MKMATELALKKISEAEVLLSRIDDLDKMGVKGSTKLRKRIKSEINFLNKGLKKGSELKEEHVLCSNLGQLGALYEVASQAPQVVGVLRNFSSDLLEKIVVDVVAESGKQWIKVILRCPKALHLLYIMGGRKGVKPLDEVAEEFLIMADQHPVFYSVPKVVFWFFSGVSEGLACSLEELGVLVKGKRIPDGDLGIPDFTVEDSESEFSDSIIESEDENLADENIYKRVKEIDKISSDEDCDVTLQNATSKSETLLHFNNVESFNQCVPLAISNNNESQIQKEMAGATTQGPSSGNDLHCVAIGRETIKKINLDVTALIAYVSSTTNGGAHFIFADKALTEQAEWERKNAVKIALDKYFQGCELLVCQEALDHFLEIINTIGGPQEKKRTQEFVSRLTVVPGEDVFKDKIKIGGKVRKLSRIIFGTSQAYKAITVTSNRGFVRSAEQQGIKPVVLYHEARALTEMKEGTATILEDE</sequence>
<gene>
    <name evidence="4" type="ORF">SK128_013441</name>
</gene>
<evidence type="ECO:0000313" key="4">
    <source>
        <dbReference type="EMBL" id="KAK7070216.1"/>
    </source>
</evidence>
<dbReference type="EMBL" id="JAXCGZ010015475">
    <property type="protein sequence ID" value="KAK7070216.1"/>
    <property type="molecule type" value="Genomic_DNA"/>
</dbReference>
<dbReference type="AlphaFoldDB" id="A0AAN8WQ22"/>
<reference evidence="4 5" key="1">
    <citation type="submission" date="2023-11" db="EMBL/GenBank/DDBJ databases">
        <title>Halocaridina rubra genome assembly.</title>
        <authorList>
            <person name="Smith C."/>
        </authorList>
    </citation>
    <scope>NUCLEOTIDE SEQUENCE [LARGE SCALE GENOMIC DNA]</scope>
    <source>
        <strain evidence="4">EP-1</strain>
        <tissue evidence="4">Whole</tissue>
    </source>
</reference>
<evidence type="ECO:0000259" key="3">
    <source>
        <dbReference type="Pfam" id="PF18474"/>
    </source>
</evidence>
<proteinExistence type="inferred from homology"/>
<name>A0AAN8WQ22_HALRR</name>
<evidence type="ECO:0000313" key="5">
    <source>
        <dbReference type="Proteomes" id="UP001381693"/>
    </source>
</evidence>
<dbReference type="InterPro" id="IPR010733">
    <property type="entry name" value="DUF1308"/>
</dbReference>
<feature type="domain" description="DUF5614" evidence="3">
    <location>
        <begin position="9"/>
        <end position="186"/>
    </location>
</feature>
<evidence type="ECO:0000259" key="2">
    <source>
        <dbReference type="Pfam" id="PF07000"/>
    </source>
</evidence>
<accession>A0AAN8WQ22</accession>
<dbReference type="Proteomes" id="UP001381693">
    <property type="component" value="Unassembled WGS sequence"/>
</dbReference>
<protein>
    <recommendedName>
        <fullName evidence="6">DUF1308 domain-containing protein</fullName>
    </recommendedName>
</protein>